<organism evidence="1 2">
    <name type="scientific">Cichorium intybus</name>
    <name type="common">Chicory</name>
    <dbReference type="NCBI Taxonomy" id="13427"/>
    <lineage>
        <taxon>Eukaryota</taxon>
        <taxon>Viridiplantae</taxon>
        <taxon>Streptophyta</taxon>
        <taxon>Embryophyta</taxon>
        <taxon>Tracheophyta</taxon>
        <taxon>Spermatophyta</taxon>
        <taxon>Magnoliopsida</taxon>
        <taxon>eudicotyledons</taxon>
        <taxon>Gunneridae</taxon>
        <taxon>Pentapetalae</taxon>
        <taxon>asterids</taxon>
        <taxon>campanulids</taxon>
        <taxon>Asterales</taxon>
        <taxon>Asteraceae</taxon>
        <taxon>Cichorioideae</taxon>
        <taxon>Cichorieae</taxon>
        <taxon>Cichoriinae</taxon>
        <taxon>Cichorium</taxon>
    </lineage>
</organism>
<evidence type="ECO:0000313" key="2">
    <source>
        <dbReference type="Proteomes" id="UP001055811"/>
    </source>
</evidence>
<protein>
    <submittedName>
        <fullName evidence="1">Uncharacterized protein</fullName>
    </submittedName>
</protein>
<keyword evidence="2" id="KW-1185">Reference proteome</keyword>
<reference evidence="2" key="1">
    <citation type="journal article" date="2022" name="Mol. Ecol. Resour.">
        <title>The genomes of chicory, endive, great burdock and yacon provide insights into Asteraceae palaeo-polyploidization history and plant inulin production.</title>
        <authorList>
            <person name="Fan W."/>
            <person name="Wang S."/>
            <person name="Wang H."/>
            <person name="Wang A."/>
            <person name="Jiang F."/>
            <person name="Liu H."/>
            <person name="Zhao H."/>
            <person name="Xu D."/>
            <person name="Zhang Y."/>
        </authorList>
    </citation>
    <scope>NUCLEOTIDE SEQUENCE [LARGE SCALE GENOMIC DNA]</scope>
    <source>
        <strain evidence="2">cv. Punajuju</strain>
    </source>
</reference>
<accession>A0ACB9E392</accession>
<gene>
    <name evidence="1" type="ORF">L2E82_25456</name>
</gene>
<name>A0ACB9E392_CICIN</name>
<sequence>MATVMQNIKDIEDEISRVAFCFRFSKELECEIPFRVAFGCQMDGIEFLGNLSECLPILSFVNSSISITSHQQDILGILRYLKVISVLPQLRVLQNTKIVAMFLSCAHWDLQGVCVVGLAESETLDFPIWKLLIVRYAGTGRVATCTDIL</sequence>
<dbReference type="Proteomes" id="UP001055811">
    <property type="component" value="Linkage Group LG04"/>
</dbReference>
<comment type="caution">
    <text evidence="1">The sequence shown here is derived from an EMBL/GenBank/DDBJ whole genome shotgun (WGS) entry which is preliminary data.</text>
</comment>
<evidence type="ECO:0000313" key="1">
    <source>
        <dbReference type="EMBL" id="KAI3753404.1"/>
    </source>
</evidence>
<dbReference type="EMBL" id="CM042012">
    <property type="protein sequence ID" value="KAI3753404.1"/>
    <property type="molecule type" value="Genomic_DNA"/>
</dbReference>
<proteinExistence type="predicted"/>
<reference evidence="1 2" key="2">
    <citation type="journal article" date="2022" name="Mol. Ecol. Resour.">
        <title>The genomes of chicory, endive, great burdock and yacon provide insights into Asteraceae paleo-polyploidization history and plant inulin production.</title>
        <authorList>
            <person name="Fan W."/>
            <person name="Wang S."/>
            <person name="Wang H."/>
            <person name="Wang A."/>
            <person name="Jiang F."/>
            <person name="Liu H."/>
            <person name="Zhao H."/>
            <person name="Xu D."/>
            <person name="Zhang Y."/>
        </authorList>
    </citation>
    <scope>NUCLEOTIDE SEQUENCE [LARGE SCALE GENOMIC DNA]</scope>
    <source>
        <strain evidence="2">cv. Punajuju</strain>
        <tissue evidence="1">Leaves</tissue>
    </source>
</reference>